<evidence type="ECO:0000313" key="1">
    <source>
        <dbReference type="EMBL" id="KKM87912.1"/>
    </source>
</evidence>
<dbReference type="EMBL" id="LAZR01007033">
    <property type="protein sequence ID" value="KKM87912.1"/>
    <property type="molecule type" value="Genomic_DNA"/>
</dbReference>
<gene>
    <name evidence="1" type="ORF">LCGC14_1264130</name>
</gene>
<reference evidence="1" key="1">
    <citation type="journal article" date="2015" name="Nature">
        <title>Complex archaea that bridge the gap between prokaryotes and eukaryotes.</title>
        <authorList>
            <person name="Spang A."/>
            <person name="Saw J.H."/>
            <person name="Jorgensen S.L."/>
            <person name="Zaremba-Niedzwiedzka K."/>
            <person name="Martijn J."/>
            <person name="Lind A.E."/>
            <person name="van Eijk R."/>
            <person name="Schleper C."/>
            <person name="Guy L."/>
            <person name="Ettema T.J."/>
        </authorList>
    </citation>
    <scope>NUCLEOTIDE SEQUENCE</scope>
</reference>
<proteinExistence type="predicted"/>
<organism evidence="1">
    <name type="scientific">marine sediment metagenome</name>
    <dbReference type="NCBI Taxonomy" id="412755"/>
    <lineage>
        <taxon>unclassified sequences</taxon>
        <taxon>metagenomes</taxon>
        <taxon>ecological metagenomes</taxon>
    </lineage>
</organism>
<protein>
    <recommendedName>
        <fullName evidence="2">Capsid protein</fullName>
    </recommendedName>
</protein>
<dbReference type="AlphaFoldDB" id="A0A0F9P380"/>
<accession>A0A0F9P380</accession>
<sequence length="339" mass="37826">MADSGGHWKNLTQVQLLTESDLIGGVVDESPKRGGILPMLPVRQARGQSIKWNRSLTRRTATRVDIGAELVWMDNVDYTQKESELKIFYDQTPLNKYVRDVYNTFNDYAAQQMLELRTGIWETLEDAHIYDDTDYNSKQITGHHHWAVDNTGTDGDIDEGEGPLSLMNMRRVITYMRHGVDFIRLPFTILNQISAFYSEAGHTPASLLGSFVWGPADAGKRIAFFDGVPLIPTDYLVAEQANTGVGSNARAKRTSGTEMFSMIFVKMGRPSFSANDPGVIMTFGGDTHANGQFFRPEFFPTLQNYDAAGLRVVNYSNQIAGSILSTGRIYDITDTPVTE</sequence>
<comment type="caution">
    <text evidence="1">The sequence shown here is derived from an EMBL/GenBank/DDBJ whole genome shotgun (WGS) entry which is preliminary data.</text>
</comment>
<evidence type="ECO:0008006" key="2">
    <source>
        <dbReference type="Google" id="ProtNLM"/>
    </source>
</evidence>
<name>A0A0F9P380_9ZZZZ</name>